<dbReference type="PANTHER" id="PTHR47151:SF2">
    <property type="entry name" value="AMINO ACID BINDING PROTEIN"/>
    <property type="match status" value="1"/>
</dbReference>
<sequence>MKTGSRRMVKGVALIAIICLAAFGMFGCGQGEEKVVEKEVIKEVVKEVPRALEPLKLAVAGAHTGDLASYGIPSVRAAEILVEHVNATQGGVGGRKVILVTEDDACKPEMATNAATKLVGEDVDLVVGHICSGATKAALGIYKDSGIIAISPSATNPDLTQSGDYPNFFRTIASDDAQARLEVDFALDTLGLTKIAVLHDKGDYGKGLAEFAKKFLEESGKAEVVLYEGITPGGMDYSAVVQKINRSGAQAVIFGGYHPEASKIVMQMRKKDMDTIFISDDGVKDDTFIKVAGDYAEGVYATGPKDTSKNPLAIEADKLHKEKYGEDYGAFYLNAYSAVLALFNAVDKSGSTDYEAVSNALRNEYVATPLGIIKFDDRGDAIGVGFSVYQVQNGKYVELEG</sequence>
<dbReference type="AlphaFoldDB" id="A0A1M6KNL6"/>
<gene>
    <name evidence="6" type="ORF">SAMN02745216_01951</name>
</gene>
<organism evidence="6 7">
    <name type="scientific">Desulfatibacillum alkenivorans DSM 16219</name>
    <dbReference type="NCBI Taxonomy" id="1121393"/>
    <lineage>
        <taxon>Bacteria</taxon>
        <taxon>Pseudomonadati</taxon>
        <taxon>Thermodesulfobacteriota</taxon>
        <taxon>Desulfobacteria</taxon>
        <taxon>Desulfobacterales</taxon>
        <taxon>Desulfatibacillaceae</taxon>
        <taxon>Desulfatibacillum</taxon>
    </lineage>
</organism>
<dbReference type="EMBL" id="FQZU01000009">
    <property type="protein sequence ID" value="SHJ60527.1"/>
    <property type="molecule type" value="Genomic_DNA"/>
</dbReference>
<dbReference type="CDD" id="cd06342">
    <property type="entry name" value="PBP1_ABC_LIVBP-like"/>
    <property type="match status" value="1"/>
</dbReference>
<dbReference type="STRING" id="1121393.SAMN02745216_01951"/>
<keyword evidence="7" id="KW-1185">Reference proteome</keyword>
<dbReference type="InterPro" id="IPR028082">
    <property type="entry name" value="Peripla_BP_I"/>
</dbReference>
<dbReference type="Pfam" id="PF13458">
    <property type="entry name" value="Peripla_BP_6"/>
    <property type="match status" value="1"/>
</dbReference>
<keyword evidence="3" id="KW-0732">Signal</keyword>
<evidence type="ECO:0000256" key="1">
    <source>
        <dbReference type="ARBA" id="ARBA00010062"/>
    </source>
</evidence>
<evidence type="ECO:0000256" key="2">
    <source>
        <dbReference type="ARBA" id="ARBA00022448"/>
    </source>
</evidence>
<dbReference type="OrthoDB" id="9772589at2"/>
<feature type="domain" description="Leucine-binding protein" evidence="5">
    <location>
        <begin position="54"/>
        <end position="394"/>
    </location>
</feature>
<proteinExistence type="inferred from homology"/>
<evidence type="ECO:0000256" key="3">
    <source>
        <dbReference type="ARBA" id="ARBA00022729"/>
    </source>
</evidence>
<dbReference type="RefSeq" id="WP_139264668.1">
    <property type="nucleotide sequence ID" value="NZ_FQZU01000009.1"/>
</dbReference>
<dbReference type="Gene3D" id="3.40.50.2300">
    <property type="match status" value="2"/>
</dbReference>
<evidence type="ECO:0000256" key="4">
    <source>
        <dbReference type="ARBA" id="ARBA00022970"/>
    </source>
</evidence>
<reference evidence="7" key="1">
    <citation type="submission" date="2016-11" db="EMBL/GenBank/DDBJ databases">
        <authorList>
            <person name="Varghese N."/>
            <person name="Submissions S."/>
        </authorList>
    </citation>
    <scope>NUCLEOTIDE SEQUENCE [LARGE SCALE GENOMIC DNA]</scope>
    <source>
        <strain evidence="7">DSM 16219</strain>
    </source>
</reference>
<accession>A0A1M6KNL6</accession>
<protein>
    <submittedName>
        <fullName evidence="6">Branched-chain amino acid transport system substrate-binding protein</fullName>
    </submittedName>
</protein>
<keyword evidence="2" id="KW-0813">Transport</keyword>
<evidence type="ECO:0000259" key="5">
    <source>
        <dbReference type="Pfam" id="PF13458"/>
    </source>
</evidence>
<keyword evidence="4" id="KW-0029">Amino-acid transport</keyword>
<evidence type="ECO:0000313" key="7">
    <source>
        <dbReference type="Proteomes" id="UP000183994"/>
    </source>
</evidence>
<name>A0A1M6KNL6_9BACT</name>
<dbReference type="InterPro" id="IPR000709">
    <property type="entry name" value="Leu_Ile_Val-bd"/>
</dbReference>
<dbReference type="PRINTS" id="PR00337">
    <property type="entry name" value="LEUILEVALBP"/>
</dbReference>
<dbReference type="GO" id="GO:0006865">
    <property type="term" value="P:amino acid transport"/>
    <property type="evidence" value="ECO:0007669"/>
    <property type="project" value="UniProtKB-KW"/>
</dbReference>
<evidence type="ECO:0000313" key="6">
    <source>
        <dbReference type="EMBL" id="SHJ60527.1"/>
    </source>
</evidence>
<dbReference type="SUPFAM" id="SSF53822">
    <property type="entry name" value="Periplasmic binding protein-like I"/>
    <property type="match status" value="1"/>
</dbReference>
<comment type="similarity">
    <text evidence="1">Belongs to the leucine-binding protein family.</text>
</comment>
<dbReference type="PROSITE" id="PS51257">
    <property type="entry name" value="PROKAR_LIPOPROTEIN"/>
    <property type="match status" value="1"/>
</dbReference>
<dbReference type="InterPro" id="IPR028081">
    <property type="entry name" value="Leu-bd"/>
</dbReference>
<dbReference type="PANTHER" id="PTHR47151">
    <property type="entry name" value="LEU/ILE/VAL-BINDING ABC TRANSPORTER SUBUNIT"/>
    <property type="match status" value="1"/>
</dbReference>
<dbReference type="Proteomes" id="UP000183994">
    <property type="component" value="Unassembled WGS sequence"/>
</dbReference>